<dbReference type="InterPro" id="IPR008949">
    <property type="entry name" value="Isoprenoid_synthase_dom_sf"/>
</dbReference>
<dbReference type="Gene3D" id="1.10.600.10">
    <property type="entry name" value="Farnesyl Diphosphate Synthase"/>
    <property type="match status" value="1"/>
</dbReference>
<proteinExistence type="inferred from homology"/>
<dbReference type="PANTHER" id="PTHR35201">
    <property type="entry name" value="TERPENE SYNTHASE"/>
    <property type="match status" value="1"/>
</dbReference>
<evidence type="ECO:0000313" key="5">
    <source>
        <dbReference type="EMBL" id="KAK8030210.1"/>
    </source>
</evidence>
<protein>
    <recommendedName>
        <fullName evidence="4">Terpene synthase</fullName>
        <ecNumber evidence="4">4.2.3.-</ecNumber>
    </recommendedName>
</protein>
<evidence type="ECO:0000256" key="2">
    <source>
        <dbReference type="ARBA" id="ARBA00006333"/>
    </source>
</evidence>
<keyword evidence="6" id="KW-1185">Reference proteome</keyword>
<dbReference type="SFLD" id="SFLDS00005">
    <property type="entry name" value="Isoprenoid_Synthase_Type_I"/>
    <property type="match status" value="1"/>
</dbReference>
<evidence type="ECO:0000256" key="3">
    <source>
        <dbReference type="ARBA" id="ARBA00022842"/>
    </source>
</evidence>
<dbReference type="Pfam" id="PF19086">
    <property type="entry name" value="Terpene_syn_C_2"/>
    <property type="match status" value="1"/>
</dbReference>
<keyword evidence="4" id="KW-0479">Metal-binding</keyword>
<dbReference type="SFLD" id="SFLDG01020">
    <property type="entry name" value="Terpene_Cyclase_Like_2"/>
    <property type="match status" value="1"/>
</dbReference>
<gene>
    <name evidence="5" type="ORF">PG993_011501</name>
</gene>
<sequence length="406" mass="46281">MPAGSSTTTAVLTAPPLPSNFQFTFPKSGTTLSTFDFSAFDVNANPPPQEDERQRLVRRCTGETIHVENLMSLMPAWFKKIHPQRTLDEVNLVIDEWLKTVNLPEKKKRAQRQKGDYVIISSVFYADCSIEKLITLTKYNYWIFMFDDEIDPGGDLMHDDAGTRRVCDQALQCIDACLHPDPKQANFTAPAGSPGTVEMLYGILAAMRPEMGPATIERMRRQMHEYVEGVARQQSVRHDDCLPDPWYHLKLRCDDIGVRPSVTQIEYAMDFELPDHIVYHEAMECIVLDCTKLCVLVNEILSLEKEFRDGQLENLCTLIANAEATSIHAAIDRVKQLIRTHYRSCEAAVARLPWTADEQVNESIRKYVQCCQRIATGTAQWSYMCTRYFQRAQLSAKWEMVATLGQ</sequence>
<evidence type="ECO:0000256" key="4">
    <source>
        <dbReference type="RuleBase" id="RU366034"/>
    </source>
</evidence>
<comment type="similarity">
    <text evidence="2 4">Belongs to the terpene synthase family.</text>
</comment>
<comment type="cofactor">
    <cofactor evidence="1 4">
        <name>Mg(2+)</name>
        <dbReference type="ChEBI" id="CHEBI:18420"/>
    </cofactor>
</comment>
<accession>A0ABR1SFR0</accession>
<dbReference type="Proteomes" id="UP001444661">
    <property type="component" value="Unassembled WGS sequence"/>
</dbReference>
<keyword evidence="3 4" id="KW-0460">Magnesium</keyword>
<comment type="caution">
    <text evidence="5">The sequence shown here is derived from an EMBL/GenBank/DDBJ whole genome shotgun (WGS) entry which is preliminary data.</text>
</comment>
<dbReference type="EC" id="4.2.3.-" evidence="4"/>
<organism evidence="5 6">
    <name type="scientific">Apiospora rasikravindrae</name>
    <dbReference type="NCBI Taxonomy" id="990691"/>
    <lineage>
        <taxon>Eukaryota</taxon>
        <taxon>Fungi</taxon>
        <taxon>Dikarya</taxon>
        <taxon>Ascomycota</taxon>
        <taxon>Pezizomycotina</taxon>
        <taxon>Sordariomycetes</taxon>
        <taxon>Xylariomycetidae</taxon>
        <taxon>Amphisphaeriales</taxon>
        <taxon>Apiosporaceae</taxon>
        <taxon>Apiospora</taxon>
    </lineage>
</organism>
<keyword evidence="4" id="KW-0456">Lyase</keyword>
<name>A0ABR1SFR0_9PEZI</name>
<reference evidence="5 6" key="1">
    <citation type="submission" date="2023-01" db="EMBL/GenBank/DDBJ databases">
        <title>Analysis of 21 Apiospora genomes using comparative genomics revels a genus with tremendous synthesis potential of carbohydrate active enzymes and secondary metabolites.</title>
        <authorList>
            <person name="Sorensen T."/>
        </authorList>
    </citation>
    <scope>NUCLEOTIDE SEQUENCE [LARGE SCALE GENOMIC DNA]</scope>
    <source>
        <strain evidence="5 6">CBS 33761</strain>
    </source>
</reference>
<evidence type="ECO:0000313" key="6">
    <source>
        <dbReference type="Proteomes" id="UP001444661"/>
    </source>
</evidence>
<dbReference type="InterPro" id="IPR034686">
    <property type="entry name" value="Terpene_cyclase-like_2"/>
</dbReference>
<dbReference type="EMBL" id="JAQQWK010000010">
    <property type="protein sequence ID" value="KAK8030210.1"/>
    <property type="molecule type" value="Genomic_DNA"/>
</dbReference>
<dbReference type="SUPFAM" id="SSF48576">
    <property type="entry name" value="Terpenoid synthases"/>
    <property type="match status" value="1"/>
</dbReference>
<dbReference type="PANTHER" id="PTHR35201:SF4">
    <property type="entry name" value="BETA-PINACENE SYNTHASE-RELATED"/>
    <property type="match status" value="1"/>
</dbReference>
<evidence type="ECO:0000256" key="1">
    <source>
        <dbReference type="ARBA" id="ARBA00001946"/>
    </source>
</evidence>